<dbReference type="InParanoid" id="G9N018"/>
<dbReference type="OrthoDB" id="5426877at2759"/>
<name>G9N018_HYPVG</name>
<sequence length="146" mass="16275">MYDIDGSDTSDTIYSTGKVPVIFHNEAGNSWIKAILLGSPFLEFDDLTYLSATDLFGTGTTCLVWTSATRWSNGDFSNAIRYVDLMNGIKSHLLTGWKNNMGLENMSTYRSSLSFYLSDESQGIAWATNPPVPIRCIEIVKVPRPY</sequence>
<reference evidence="1 2" key="1">
    <citation type="journal article" date="2011" name="Genome Biol.">
        <title>Comparative genome sequence analysis underscores mycoparasitism as the ancestral life style of Trichoderma.</title>
        <authorList>
            <person name="Kubicek C.P."/>
            <person name="Herrera-Estrella A."/>
            <person name="Seidl-Seiboth V."/>
            <person name="Martinez D.A."/>
            <person name="Druzhinina I.S."/>
            <person name="Thon M."/>
            <person name="Zeilinger S."/>
            <person name="Casas-Flores S."/>
            <person name="Horwitz B.A."/>
            <person name="Mukherjee P.K."/>
            <person name="Mukherjee M."/>
            <person name="Kredics L."/>
            <person name="Alcaraz L.D."/>
            <person name="Aerts A."/>
            <person name="Antal Z."/>
            <person name="Atanasova L."/>
            <person name="Cervantes-Badillo M.G."/>
            <person name="Challacombe J."/>
            <person name="Chertkov O."/>
            <person name="McCluskey K."/>
            <person name="Coulpier F."/>
            <person name="Deshpande N."/>
            <person name="von Doehren H."/>
            <person name="Ebbole D.J."/>
            <person name="Esquivel-Naranjo E.U."/>
            <person name="Fekete E."/>
            <person name="Flipphi M."/>
            <person name="Glaser F."/>
            <person name="Gomez-Rodriguez E.Y."/>
            <person name="Gruber S."/>
            <person name="Han C."/>
            <person name="Henrissat B."/>
            <person name="Hermosa R."/>
            <person name="Hernandez-Onate M."/>
            <person name="Karaffa L."/>
            <person name="Kosti I."/>
            <person name="Le Crom S."/>
            <person name="Lindquist E."/>
            <person name="Lucas S."/>
            <person name="Luebeck M."/>
            <person name="Luebeck P.S."/>
            <person name="Margeot A."/>
            <person name="Metz B."/>
            <person name="Misra M."/>
            <person name="Nevalainen H."/>
            <person name="Omann M."/>
            <person name="Packer N."/>
            <person name="Perrone G."/>
            <person name="Uresti-Rivera E.E."/>
            <person name="Salamov A."/>
            <person name="Schmoll M."/>
            <person name="Seiboth B."/>
            <person name="Shapiro H."/>
            <person name="Sukno S."/>
            <person name="Tamayo-Ramos J.A."/>
            <person name="Tisch D."/>
            <person name="Wiest A."/>
            <person name="Wilkinson H.H."/>
            <person name="Zhang M."/>
            <person name="Coutinho P.M."/>
            <person name="Kenerley C.M."/>
            <person name="Monte E."/>
            <person name="Baker S.E."/>
            <person name="Grigoriev I.V."/>
        </authorList>
    </citation>
    <scope>NUCLEOTIDE SEQUENCE [LARGE SCALE GENOMIC DNA]</scope>
    <source>
        <strain evidence="2">Gv29-8 / FGSC 10586</strain>
    </source>
</reference>
<keyword evidence="2" id="KW-1185">Reference proteome</keyword>
<evidence type="ECO:0000313" key="2">
    <source>
        <dbReference type="Proteomes" id="UP000007115"/>
    </source>
</evidence>
<dbReference type="STRING" id="413071.G9N018"/>
<dbReference type="AlphaFoldDB" id="G9N018"/>
<proteinExistence type="predicted"/>
<protein>
    <submittedName>
        <fullName evidence="1">Uncharacterized protein</fullName>
    </submittedName>
</protein>
<dbReference type="RefSeq" id="XP_013954415.1">
    <property type="nucleotide sequence ID" value="XM_014098940.1"/>
</dbReference>
<comment type="caution">
    <text evidence="1">The sequence shown here is derived from an EMBL/GenBank/DDBJ whole genome shotgun (WGS) entry which is preliminary data.</text>
</comment>
<organism evidence="1 2">
    <name type="scientific">Hypocrea virens (strain Gv29-8 / FGSC 10586)</name>
    <name type="common">Gliocladium virens</name>
    <name type="synonym">Trichoderma virens</name>
    <dbReference type="NCBI Taxonomy" id="413071"/>
    <lineage>
        <taxon>Eukaryota</taxon>
        <taxon>Fungi</taxon>
        <taxon>Dikarya</taxon>
        <taxon>Ascomycota</taxon>
        <taxon>Pezizomycotina</taxon>
        <taxon>Sordariomycetes</taxon>
        <taxon>Hypocreomycetidae</taxon>
        <taxon>Hypocreales</taxon>
        <taxon>Hypocreaceae</taxon>
        <taxon>Trichoderma</taxon>
    </lineage>
</organism>
<dbReference type="VEuPathDB" id="FungiDB:TRIVIDRAFT_224390"/>
<gene>
    <name evidence="1" type="ORF">TRIVIDRAFT_224390</name>
</gene>
<dbReference type="EMBL" id="ABDF02000081">
    <property type="protein sequence ID" value="EHK20222.1"/>
    <property type="molecule type" value="Genomic_DNA"/>
</dbReference>
<accession>G9N018</accession>
<dbReference type="GeneID" id="25791858"/>
<evidence type="ECO:0000313" key="1">
    <source>
        <dbReference type="EMBL" id="EHK20222.1"/>
    </source>
</evidence>
<dbReference type="Proteomes" id="UP000007115">
    <property type="component" value="Unassembled WGS sequence"/>
</dbReference>
<dbReference type="HOGENOM" id="CLU_1777735_0_0_1"/>